<sequence>MPRFPSHLSLQRPSDLSSLSNSPIVITSNKVNSDGKVSPNVNIPAKRDASFIKGNIGTSSEINTISDTVANNIIKDSSLNYCKISSDISALSRPEFIGSGSISSSTTMTTTTAVEFSKGITETKANSSPNNSSTDSPSYSFSSDSCCLVWDPKGISENKLLPHDFSSHPIHLSPVPSPSIPEPTRSTLKELSSSVCLASSHSPSLCSFSANCVFSNSAHMDGYTGNDDLTRPVNKPSSAISTHVNKPISHSFASHMMEVHRLLRPMASTSQTSVTLPDEVTKCCAISPHSVSNANDAVLNNQDALNVFYDDLNSPAVHQSVANAVTEAAGDPRGSQNPDYRGVLPPVCLPYATLVSSNSKASSAQKYFSPKSQIGQNAPAAGLTLPNPSYNATSAVASSSSQPPLHPLSSPQIRPTSHILVSRKKPSVAAPGRKKNGPTAVHLIIPSWRRASDGGCVSQPASGRRSVNDQQPQQQQLPGDGKHSEQLIRVG</sequence>
<accession>A0A3S5BQM4</accession>
<organism evidence="2 3">
    <name type="scientific">Protopolystoma xenopodis</name>
    <dbReference type="NCBI Taxonomy" id="117903"/>
    <lineage>
        <taxon>Eukaryota</taxon>
        <taxon>Metazoa</taxon>
        <taxon>Spiralia</taxon>
        <taxon>Lophotrochozoa</taxon>
        <taxon>Platyhelminthes</taxon>
        <taxon>Monogenea</taxon>
        <taxon>Polyopisthocotylea</taxon>
        <taxon>Polystomatidea</taxon>
        <taxon>Polystomatidae</taxon>
        <taxon>Protopolystoma</taxon>
    </lineage>
</organism>
<evidence type="ECO:0000313" key="3">
    <source>
        <dbReference type="Proteomes" id="UP000784294"/>
    </source>
</evidence>
<feature type="region of interest" description="Disordered" evidence="1">
    <location>
        <begin position="392"/>
        <end position="439"/>
    </location>
</feature>
<dbReference type="EMBL" id="CAAALY010248700">
    <property type="protein sequence ID" value="VEL34925.1"/>
    <property type="molecule type" value="Genomic_DNA"/>
</dbReference>
<feature type="compositionally biased region" description="Basic residues" evidence="1">
    <location>
        <begin position="421"/>
        <end position="436"/>
    </location>
</feature>
<evidence type="ECO:0000313" key="2">
    <source>
        <dbReference type="EMBL" id="VEL34925.1"/>
    </source>
</evidence>
<name>A0A3S5BQM4_9PLAT</name>
<comment type="caution">
    <text evidence="2">The sequence shown here is derived from an EMBL/GenBank/DDBJ whole genome shotgun (WGS) entry which is preliminary data.</text>
</comment>
<dbReference type="Proteomes" id="UP000784294">
    <property type="component" value="Unassembled WGS sequence"/>
</dbReference>
<gene>
    <name evidence="2" type="ORF">PXEA_LOCUS28365</name>
</gene>
<feature type="compositionally biased region" description="Basic and acidic residues" evidence="1">
    <location>
        <begin position="480"/>
        <end position="491"/>
    </location>
</feature>
<protein>
    <submittedName>
        <fullName evidence="2">Uncharacterized protein</fullName>
    </submittedName>
</protein>
<dbReference type="AlphaFoldDB" id="A0A3S5BQM4"/>
<feature type="region of interest" description="Disordered" evidence="1">
    <location>
        <begin position="451"/>
        <end position="491"/>
    </location>
</feature>
<feature type="compositionally biased region" description="Low complexity" evidence="1">
    <location>
        <begin position="398"/>
        <end position="412"/>
    </location>
</feature>
<keyword evidence="3" id="KW-1185">Reference proteome</keyword>
<proteinExistence type="predicted"/>
<evidence type="ECO:0000256" key="1">
    <source>
        <dbReference type="SAM" id="MobiDB-lite"/>
    </source>
</evidence>
<reference evidence="2" key="1">
    <citation type="submission" date="2018-11" db="EMBL/GenBank/DDBJ databases">
        <authorList>
            <consortium name="Pathogen Informatics"/>
        </authorList>
    </citation>
    <scope>NUCLEOTIDE SEQUENCE</scope>
</reference>